<dbReference type="PANTHER" id="PTHR13847">
    <property type="entry name" value="SARCOSINE DEHYDROGENASE-RELATED"/>
    <property type="match status" value="1"/>
</dbReference>
<dbReference type="EMBL" id="JADFFK010000014">
    <property type="protein sequence ID" value="MBE9638857.1"/>
    <property type="molecule type" value="Genomic_DNA"/>
</dbReference>
<accession>A0ABR9X5Y9</accession>
<protein>
    <submittedName>
        <fullName evidence="3">FAD-binding oxidoreductase</fullName>
    </submittedName>
</protein>
<dbReference type="InterPro" id="IPR036188">
    <property type="entry name" value="FAD/NAD-bd_sf"/>
</dbReference>
<comment type="caution">
    <text evidence="3">The sequence shown here is derived from an EMBL/GenBank/DDBJ whole genome shotgun (WGS) entry which is preliminary data.</text>
</comment>
<evidence type="ECO:0000313" key="3">
    <source>
        <dbReference type="EMBL" id="MBE9638857.1"/>
    </source>
</evidence>
<name>A0ABR9X5Y9_9RHOB</name>
<feature type="domain" description="FAD dependent oxidoreductase" evidence="2">
    <location>
        <begin position="5"/>
        <end position="348"/>
    </location>
</feature>
<dbReference type="Proteomes" id="UP000607796">
    <property type="component" value="Unassembled WGS sequence"/>
</dbReference>
<keyword evidence="4" id="KW-1185">Reference proteome</keyword>
<proteinExistence type="predicted"/>
<dbReference type="Gene3D" id="3.30.9.10">
    <property type="entry name" value="D-Amino Acid Oxidase, subunit A, domain 2"/>
    <property type="match status" value="1"/>
</dbReference>
<dbReference type="Pfam" id="PF01266">
    <property type="entry name" value="DAO"/>
    <property type="match status" value="1"/>
</dbReference>
<dbReference type="InterPro" id="IPR006076">
    <property type="entry name" value="FAD-dep_OxRdtase"/>
</dbReference>
<dbReference type="SUPFAM" id="SSF51905">
    <property type="entry name" value="FAD/NAD(P)-binding domain"/>
    <property type="match status" value="1"/>
</dbReference>
<evidence type="ECO:0000256" key="1">
    <source>
        <dbReference type="ARBA" id="ARBA00023002"/>
    </source>
</evidence>
<dbReference type="Gene3D" id="3.50.50.60">
    <property type="entry name" value="FAD/NAD(P)-binding domain"/>
    <property type="match status" value="1"/>
</dbReference>
<gene>
    <name evidence="3" type="ORF">IQ782_18540</name>
</gene>
<evidence type="ECO:0000259" key="2">
    <source>
        <dbReference type="Pfam" id="PF01266"/>
    </source>
</evidence>
<evidence type="ECO:0000313" key="4">
    <source>
        <dbReference type="Proteomes" id="UP000607796"/>
    </source>
</evidence>
<dbReference type="RefSeq" id="WP_194136149.1">
    <property type="nucleotide sequence ID" value="NZ_JADFFK010000014.1"/>
</dbReference>
<organism evidence="3 4">
    <name type="scientific">Salipiger mangrovisoli</name>
    <dbReference type="NCBI Taxonomy" id="2865933"/>
    <lineage>
        <taxon>Bacteria</taxon>
        <taxon>Pseudomonadati</taxon>
        <taxon>Pseudomonadota</taxon>
        <taxon>Alphaproteobacteria</taxon>
        <taxon>Rhodobacterales</taxon>
        <taxon>Roseobacteraceae</taxon>
        <taxon>Salipiger</taxon>
    </lineage>
</organism>
<sequence>MSTFDCIVMGAGVIGGFTAWNLARSGARVALVDPRGAACAPSASWASAGGLRAQGRSAHEQPLSRIAADLWPGLQDALSADLELSQGGHLHLAETEAEIPAIETRLAADAAGGIATERVDAAQIRDIAPEVTGSALLGAFSPGDGQAHPGRTAQALARACAELGVACHFGAPANLLMEHGKVAGALAGGQALRAPQTVVATGAWTAELIAPLGLALPIRARGLQMLVSDLAVPGILAPTVTAVGRNLSLKQLRSGAFMIGGRWFARPTGRGLQTLPLDAHAAAQWAGAAAILPRLGRHKLAHQWAGTEAQSIDGLPFIGRAAEGLYLACGFSNHGFQISPAVGALVAEDILTGTAELLAPFTPGRAAHVAPDEMTAFRDAPILATA</sequence>
<reference evidence="3 4" key="1">
    <citation type="journal article" date="2021" name="Int. J. Syst. Evol. Microbiol.">
        <title>Salipiger mangrovisoli sp. nov., isolated from mangrove soil and the proposal for the reclassification of Paraphaeobacter pallidus as Salipiger pallidus comb. nov.</title>
        <authorList>
            <person name="Du J."/>
            <person name="Liu Y."/>
            <person name="Pei T."/>
            <person name="Deng M.R."/>
            <person name="Zhu H."/>
        </authorList>
    </citation>
    <scope>NUCLEOTIDE SEQUENCE [LARGE SCALE GENOMIC DNA]</scope>
    <source>
        <strain evidence="3 4">6D45A</strain>
    </source>
</reference>
<keyword evidence="1" id="KW-0560">Oxidoreductase</keyword>